<name>A0A6J7EEZ2_9ZZZZ</name>
<dbReference type="EMBL" id="CAFBLJ010000131">
    <property type="protein sequence ID" value="CAB4881526.1"/>
    <property type="molecule type" value="Genomic_DNA"/>
</dbReference>
<dbReference type="InterPro" id="IPR008258">
    <property type="entry name" value="Transglycosylase_SLT_dom_1"/>
</dbReference>
<keyword evidence="2" id="KW-0812">Transmembrane</keyword>
<keyword evidence="2" id="KW-1133">Transmembrane helix</keyword>
<dbReference type="InterPro" id="IPR023346">
    <property type="entry name" value="Lysozyme-like_dom_sf"/>
</dbReference>
<organism evidence="4">
    <name type="scientific">freshwater metagenome</name>
    <dbReference type="NCBI Taxonomy" id="449393"/>
    <lineage>
        <taxon>unclassified sequences</taxon>
        <taxon>metagenomes</taxon>
        <taxon>ecological metagenomes</taxon>
    </lineage>
</organism>
<evidence type="ECO:0000256" key="1">
    <source>
        <dbReference type="SAM" id="MobiDB-lite"/>
    </source>
</evidence>
<dbReference type="SUPFAM" id="SSF54106">
    <property type="entry name" value="LysM domain"/>
    <property type="match status" value="2"/>
</dbReference>
<sequence length="384" mass="40843">MSTYQQSSVTDQFWSNGSGRQRRPRSGGQFPRGPKDPFRRRLAALFVVGLCIAPIAWALRGNGNAVDVTSTGGAAAIVQFDANGDATTTDVAPTVDPATIPAITDSVAVAAVPETAAPTTEAIVVEPATTEAPKRVCASKYTVQAGDSWFGIADRAGVKASLIAGTNNKTIQSPLMVGQEICLPPGAVVPAPIEPDVVTTTTVAKIACVAKYTVKTGDSWSGIAKKVGIKISELTAANDKTSRSTLLPGQELCLPKGAVTASAAATPSTAAPTTTQPPKYVPTKTFTRAELEKFVRDAWPDELEDNAFYVVNRESNWNPLSRNSCCIGLFQLNWNAHKSWMKSYGITDASELLNPEINAKLAYATWQRSGSWAPWCTRNWCPAP</sequence>
<reference evidence="4" key="1">
    <citation type="submission" date="2020-05" db="EMBL/GenBank/DDBJ databases">
        <authorList>
            <person name="Chiriac C."/>
            <person name="Salcher M."/>
            <person name="Ghai R."/>
            <person name="Kavagutti S V."/>
        </authorList>
    </citation>
    <scope>NUCLEOTIDE SEQUENCE</scope>
</reference>
<feature type="transmembrane region" description="Helical" evidence="2">
    <location>
        <begin position="42"/>
        <end position="59"/>
    </location>
</feature>
<gene>
    <name evidence="4" type="ORF">UFOPK3304_01693</name>
</gene>
<dbReference type="SMART" id="SM00257">
    <property type="entry name" value="LysM"/>
    <property type="match status" value="2"/>
</dbReference>
<dbReference type="Pfam" id="PF01476">
    <property type="entry name" value="LysM"/>
    <property type="match status" value="2"/>
</dbReference>
<dbReference type="Pfam" id="PF01464">
    <property type="entry name" value="SLT"/>
    <property type="match status" value="1"/>
</dbReference>
<dbReference type="Gene3D" id="3.10.350.10">
    <property type="entry name" value="LysM domain"/>
    <property type="match status" value="2"/>
</dbReference>
<evidence type="ECO:0000313" key="4">
    <source>
        <dbReference type="EMBL" id="CAB4881526.1"/>
    </source>
</evidence>
<evidence type="ECO:0000256" key="2">
    <source>
        <dbReference type="SAM" id="Phobius"/>
    </source>
</evidence>
<feature type="domain" description="LysM" evidence="3">
    <location>
        <begin position="210"/>
        <end position="254"/>
    </location>
</feature>
<evidence type="ECO:0000259" key="3">
    <source>
        <dbReference type="PROSITE" id="PS51782"/>
    </source>
</evidence>
<dbReference type="InterPro" id="IPR018392">
    <property type="entry name" value="LysM"/>
</dbReference>
<proteinExistence type="predicted"/>
<protein>
    <submittedName>
        <fullName evidence="4">Unannotated protein</fullName>
    </submittedName>
</protein>
<dbReference type="CDD" id="cd00118">
    <property type="entry name" value="LysM"/>
    <property type="match status" value="2"/>
</dbReference>
<dbReference type="PROSITE" id="PS51782">
    <property type="entry name" value="LYSM"/>
    <property type="match status" value="2"/>
</dbReference>
<dbReference type="PANTHER" id="PTHR33734:SF22">
    <property type="entry name" value="MEMBRANE-BOUND LYTIC MUREIN TRANSGLYCOSYLASE D"/>
    <property type="match status" value="1"/>
</dbReference>
<keyword evidence="2" id="KW-0472">Membrane</keyword>
<dbReference type="GO" id="GO:0008932">
    <property type="term" value="F:lytic endotransglycosylase activity"/>
    <property type="evidence" value="ECO:0007669"/>
    <property type="project" value="TreeGrafter"/>
</dbReference>
<dbReference type="PANTHER" id="PTHR33734">
    <property type="entry name" value="LYSM DOMAIN-CONTAINING GPI-ANCHORED PROTEIN 2"/>
    <property type="match status" value="1"/>
</dbReference>
<feature type="compositionally biased region" description="Polar residues" evidence="1">
    <location>
        <begin position="1"/>
        <end position="16"/>
    </location>
</feature>
<feature type="domain" description="LysM" evidence="3">
    <location>
        <begin position="139"/>
        <end position="183"/>
    </location>
</feature>
<dbReference type="AlphaFoldDB" id="A0A6J7EEZ2"/>
<dbReference type="SUPFAM" id="SSF53955">
    <property type="entry name" value="Lysozyme-like"/>
    <property type="match status" value="1"/>
</dbReference>
<dbReference type="InterPro" id="IPR036779">
    <property type="entry name" value="LysM_dom_sf"/>
</dbReference>
<accession>A0A6J7EEZ2</accession>
<feature type="region of interest" description="Disordered" evidence="1">
    <location>
        <begin position="1"/>
        <end position="35"/>
    </location>
</feature>